<gene>
    <name evidence="1" type="ORF">FB473_001803</name>
</gene>
<name>A0ABX0SIK9_9ACTN</name>
<proteinExistence type="predicted"/>
<comment type="caution">
    <text evidence="1">The sequence shown here is derived from an EMBL/GenBank/DDBJ whole genome shotgun (WGS) entry which is preliminary data.</text>
</comment>
<dbReference type="RefSeq" id="WP_167166633.1">
    <property type="nucleotide sequence ID" value="NZ_BAAAOO010000011.1"/>
</dbReference>
<reference evidence="1 2" key="1">
    <citation type="submission" date="2020-02" db="EMBL/GenBank/DDBJ databases">
        <title>Sequencing the genomes of 1000 actinobacteria strains.</title>
        <authorList>
            <person name="Klenk H.-P."/>
        </authorList>
    </citation>
    <scope>NUCLEOTIDE SEQUENCE [LARGE SCALE GENOMIC DNA]</scope>
    <source>
        <strain evidence="1 2">DSM 19609</strain>
    </source>
</reference>
<accession>A0ABX0SIK9</accession>
<evidence type="ECO:0000313" key="1">
    <source>
        <dbReference type="EMBL" id="NIH57158.1"/>
    </source>
</evidence>
<dbReference type="EMBL" id="JAAMOZ010000001">
    <property type="protein sequence ID" value="NIH57158.1"/>
    <property type="molecule type" value="Genomic_DNA"/>
</dbReference>
<sequence>MAETLRRVRVAALGRQLVAPAPAVDDGLIVGPGPSSVVGLVIEANPAADRAVWLTTERPEWADCCRKPCCAHIDTP</sequence>
<dbReference type="Proteomes" id="UP000749311">
    <property type="component" value="Unassembled WGS sequence"/>
</dbReference>
<protein>
    <submittedName>
        <fullName evidence="1">Uncharacterized protein</fullName>
    </submittedName>
</protein>
<organism evidence="1 2">
    <name type="scientific">Brooklawnia cerclae</name>
    <dbReference type="NCBI Taxonomy" id="349934"/>
    <lineage>
        <taxon>Bacteria</taxon>
        <taxon>Bacillati</taxon>
        <taxon>Actinomycetota</taxon>
        <taxon>Actinomycetes</taxon>
        <taxon>Propionibacteriales</taxon>
        <taxon>Propionibacteriaceae</taxon>
        <taxon>Brooklawnia</taxon>
    </lineage>
</organism>
<evidence type="ECO:0000313" key="2">
    <source>
        <dbReference type="Proteomes" id="UP000749311"/>
    </source>
</evidence>
<keyword evidence="2" id="KW-1185">Reference proteome</keyword>